<dbReference type="GO" id="GO:0009244">
    <property type="term" value="P:lipopolysaccharide core region biosynthetic process"/>
    <property type="evidence" value="ECO:0007669"/>
    <property type="project" value="UniProtKB-UniRule"/>
</dbReference>
<name>A0A4Q7DPH1_9PROT</name>
<dbReference type="InterPro" id="IPR039901">
    <property type="entry name" value="Kdotransferase"/>
</dbReference>
<keyword evidence="11" id="KW-1003">Cell membrane</keyword>
<comment type="catalytic activity">
    <reaction evidence="8 11">
        <text>lipid IVA (E. coli) + CMP-3-deoxy-beta-D-manno-octulosonate = alpha-Kdo-(2-&gt;6)-lipid IVA (E. coli) + CMP + H(+)</text>
        <dbReference type="Rhea" id="RHEA:28066"/>
        <dbReference type="ChEBI" id="CHEBI:15378"/>
        <dbReference type="ChEBI" id="CHEBI:58603"/>
        <dbReference type="ChEBI" id="CHEBI:60364"/>
        <dbReference type="ChEBI" id="CHEBI:60377"/>
        <dbReference type="ChEBI" id="CHEBI:85987"/>
        <dbReference type="EC" id="2.4.99.12"/>
    </reaction>
</comment>
<dbReference type="FunFam" id="3.40.50.2000:FF:000032">
    <property type="entry name" value="3-deoxy-D-manno-octulosonic acid transferase"/>
    <property type="match status" value="1"/>
</dbReference>
<protein>
    <recommendedName>
        <fullName evidence="5 11">3-deoxy-D-manno-octulosonic acid transferase</fullName>
        <shortName evidence="11">Kdo transferase</shortName>
        <ecNumber evidence="4 11">2.4.99.12</ecNumber>
    </recommendedName>
    <alternativeName>
        <fullName evidence="7 11">Lipid IV(A) 3-deoxy-D-manno-octulosonic acid transferase</fullName>
    </alternativeName>
</protein>
<evidence type="ECO:0000256" key="11">
    <source>
        <dbReference type="RuleBase" id="RU365103"/>
    </source>
</evidence>
<accession>A0A4Q7DPH1</accession>
<dbReference type="GO" id="GO:0043842">
    <property type="term" value="F:Kdo transferase activity"/>
    <property type="evidence" value="ECO:0007669"/>
    <property type="project" value="UniProtKB-EC"/>
</dbReference>
<organism evidence="13 14">
    <name type="scientific">Candidatus Finniella inopinata</name>
    <dbReference type="NCBI Taxonomy" id="1696036"/>
    <lineage>
        <taxon>Bacteria</taxon>
        <taxon>Pseudomonadati</taxon>
        <taxon>Pseudomonadota</taxon>
        <taxon>Alphaproteobacteria</taxon>
        <taxon>Holosporales</taxon>
        <taxon>Candidatus Paracaedibacteraceae</taxon>
        <taxon>Candidatus Finniella</taxon>
    </lineage>
</organism>
<sequence length="419" mass="47875">MFFFFFLYRFLSLATSPFICLWLRYRLRLGLEEKSRLTERYGISSLPRLTGRLIWIHAASVGETVSLVPLLKLYKENYPDHTLLLTTTTVTACRIAKERLNGVCVHQYIPFDVSMWAHRFLKFWQPSLAIFTESELWPNLIWHTKRQGIPLILLNARLSDRSYRRWRRFRFLSKALLGKFEICLAPSETIAHRLGQLGAPRIQLSPHLKFAAEPLPVNLEKLERFQSLTVGRSVWVAASTHPGEEKILLNAHQVLRRKFEDLLLILVPRHPDRAQEVRQVCDDVGETACLYSGQEPDGKTSILIGDTIGDLGLFFRLSKIVFIGGSLVPTGGHNPIEPALLKCAVLYGPHHYNFREVCEVLRDVTFPIDNDQELVTMVSHLLEDKHAAPEIGQRAFDRVQSQAQSLQGLVKLLGTYAKS</sequence>
<dbReference type="EC" id="2.4.99.12" evidence="4 11"/>
<comment type="pathway">
    <text evidence="2 11">Bacterial outer membrane biogenesis; LPS core biosynthesis.</text>
</comment>
<evidence type="ECO:0000256" key="3">
    <source>
        <dbReference type="ARBA" id="ARBA00006380"/>
    </source>
</evidence>
<dbReference type="UniPathway" id="UPA00958"/>
<dbReference type="SUPFAM" id="SSF53756">
    <property type="entry name" value="UDP-Glycosyltransferase/glycogen phosphorylase"/>
    <property type="match status" value="1"/>
</dbReference>
<evidence type="ECO:0000256" key="9">
    <source>
        <dbReference type="PIRSR" id="PIRSR639901-1"/>
    </source>
</evidence>
<comment type="caution">
    <text evidence="13">The sequence shown here is derived from an EMBL/GenBank/DDBJ whole genome shotgun (WGS) entry which is preliminary data.</text>
</comment>
<feature type="site" description="Transition state stabilizer" evidence="10">
    <location>
        <position position="209"/>
    </location>
</feature>
<dbReference type="PANTHER" id="PTHR42755:SF1">
    <property type="entry name" value="3-DEOXY-D-MANNO-OCTULOSONIC ACID TRANSFERASE, MITOCHONDRIAL-RELATED"/>
    <property type="match status" value="1"/>
</dbReference>
<dbReference type="GO" id="GO:0009245">
    <property type="term" value="P:lipid A biosynthetic process"/>
    <property type="evidence" value="ECO:0007669"/>
    <property type="project" value="TreeGrafter"/>
</dbReference>
<evidence type="ECO:0000256" key="7">
    <source>
        <dbReference type="ARBA" id="ARBA00031445"/>
    </source>
</evidence>
<evidence type="ECO:0000259" key="12">
    <source>
        <dbReference type="Pfam" id="PF04413"/>
    </source>
</evidence>
<comment type="function">
    <text evidence="1 11">Involved in lipopolysaccharide (LPS) biosynthesis. Catalyzes the transfer of 3-deoxy-D-manno-octulosonate (Kdo) residue(s) from CMP-Kdo to lipid IV(A), the tetraacyldisaccharide-1,4'-bisphosphate precursor of lipid A.</text>
</comment>
<keyword evidence="11" id="KW-0448">Lipopolysaccharide biosynthesis</keyword>
<dbReference type="Proteomes" id="UP000293550">
    <property type="component" value="Unassembled WGS sequence"/>
</dbReference>
<dbReference type="PANTHER" id="PTHR42755">
    <property type="entry name" value="3-DEOXY-MANNO-OCTULOSONATE CYTIDYLYLTRANSFERASE"/>
    <property type="match status" value="1"/>
</dbReference>
<evidence type="ECO:0000256" key="4">
    <source>
        <dbReference type="ARBA" id="ARBA00012621"/>
    </source>
</evidence>
<evidence type="ECO:0000256" key="2">
    <source>
        <dbReference type="ARBA" id="ARBA00004713"/>
    </source>
</evidence>
<keyword evidence="14" id="KW-1185">Reference proteome</keyword>
<dbReference type="InterPro" id="IPR007507">
    <property type="entry name" value="Glycos_transf_N"/>
</dbReference>
<dbReference type="OrthoDB" id="9789797at2"/>
<gene>
    <name evidence="13" type="ORF">EQU50_01340</name>
</gene>
<dbReference type="Gene3D" id="3.40.50.11720">
    <property type="entry name" value="3-Deoxy-D-manno-octulosonic-acid transferase, N-terminal domain"/>
    <property type="match status" value="1"/>
</dbReference>
<evidence type="ECO:0000256" key="6">
    <source>
        <dbReference type="ARBA" id="ARBA00022679"/>
    </source>
</evidence>
<keyword evidence="11" id="KW-0472">Membrane</keyword>
<feature type="site" description="Transition state stabilizer" evidence="10">
    <location>
        <position position="133"/>
    </location>
</feature>
<comment type="similarity">
    <text evidence="3">Belongs to the glycosyltransferase group 1 family. Glycosyltransferase 30 subfamily.</text>
</comment>
<dbReference type="Pfam" id="PF04413">
    <property type="entry name" value="Glycos_transf_N"/>
    <property type="match status" value="1"/>
</dbReference>
<dbReference type="AlphaFoldDB" id="A0A4Q7DPH1"/>
<dbReference type="Gene3D" id="3.40.50.2000">
    <property type="entry name" value="Glycogen Phosphorylase B"/>
    <property type="match status" value="1"/>
</dbReference>
<evidence type="ECO:0000256" key="8">
    <source>
        <dbReference type="ARBA" id="ARBA00049183"/>
    </source>
</evidence>
<keyword evidence="6 11" id="KW-0808">Transferase</keyword>
<evidence type="ECO:0000313" key="14">
    <source>
        <dbReference type="Proteomes" id="UP000293550"/>
    </source>
</evidence>
<dbReference type="RefSeq" id="WP_130153366.1">
    <property type="nucleotide sequence ID" value="NZ_SCFB01000002.1"/>
</dbReference>
<dbReference type="EMBL" id="SCFB01000002">
    <property type="protein sequence ID" value="RZI46896.1"/>
    <property type="molecule type" value="Genomic_DNA"/>
</dbReference>
<feature type="domain" description="3-deoxy-D-manno-octulosonic-acid transferase N-terminal" evidence="12">
    <location>
        <begin position="36"/>
        <end position="211"/>
    </location>
</feature>
<evidence type="ECO:0000256" key="1">
    <source>
        <dbReference type="ARBA" id="ARBA00003394"/>
    </source>
</evidence>
<comment type="subcellular location">
    <subcellularLocation>
        <location evidence="11">Cell membrane</location>
    </subcellularLocation>
</comment>
<evidence type="ECO:0000313" key="13">
    <source>
        <dbReference type="EMBL" id="RZI46896.1"/>
    </source>
</evidence>
<feature type="active site" description="Proton acceptor" evidence="9">
    <location>
        <position position="63"/>
    </location>
</feature>
<evidence type="ECO:0000256" key="5">
    <source>
        <dbReference type="ARBA" id="ARBA00019077"/>
    </source>
</evidence>
<reference evidence="13 14" key="1">
    <citation type="submission" date="2018-10" db="EMBL/GenBank/DDBJ databases">
        <title>An updated phylogeny of the Alphaproteobacteria reveals that the parasitic Rickettsiales and Holosporales have independent origins.</title>
        <authorList>
            <person name="Munoz-Gomez S.A."/>
            <person name="Hess S."/>
            <person name="Burger G."/>
            <person name="Lang B.F."/>
            <person name="Susko E."/>
            <person name="Slamovits C.H."/>
            <person name="Roger A.J."/>
        </authorList>
    </citation>
    <scope>NUCLEOTIDE SEQUENCE [LARGE SCALE GENOMIC DNA]</scope>
    <source>
        <strain evidence="13">HOLO01</strain>
    </source>
</reference>
<evidence type="ECO:0000256" key="10">
    <source>
        <dbReference type="PIRSR" id="PIRSR639901-2"/>
    </source>
</evidence>
<proteinExistence type="inferred from homology"/>
<dbReference type="GO" id="GO:0005886">
    <property type="term" value="C:plasma membrane"/>
    <property type="evidence" value="ECO:0007669"/>
    <property type="project" value="UniProtKB-SubCell"/>
</dbReference>
<dbReference type="InterPro" id="IPR038107">
    <property type="entry name" value="Glycos_transf_N_sf"/>
</dbReference>